<comment type="cofactor">
    <cofactor evidence="1">
        <name>Mg(2+)</name>
        <dbReference type="ChEBI" id="CHEBI:18420"/>
    </cofactor>
</comment>
<evidence type="ECO:0000256" key="1">
    <source>
        <dbReference type="HAMAP-Rule" id="MF_02095"/>
    </source>
</evidence>
<dbReference type="InterPro" id="IPR006240">
    <property type="entry name" value="CysQ"/>
</dbReference>
<dbReference type="SUPFAM" id="SSF56655">
    <property type="entry name" value="Carbohydrate phosphatase"/>
    <property type="match status" value="1"/>
</dbReference>
<reference evidence="2 3" key="1">
    <citation type="submission" date="2019-05" db="EMBL/GenBank/DDBJ databases">
        <authorList>
            <consortium name="Pathogen Informatics"/>
        </authorList>
    </citation>
    <scope>NUCLEOTIDE SEQUENCE [LARGE SCALE GENOMIC DNA]</scope>
    <source>
        <strain evidence="2 3">NM319</strain>
    </source>
</reference>
<dbReference type="NCBIfam" id="TIGR01331">
    <property type="entry name" value="bisphos_cysQ"/>
    <property type="match status" value="1"/>
</dbReference>
<organism evidence="2 3">
    <name type="scientific">Actinobacillus porcinus</name>
    <dbReference type="NCBI Taxonomy" id="51048"/>
    <lineage>
        <taxon>Bacteria</taxon>
        <taxon>Pseudomonadati</taxon>
        <taxon>Pseudomonadota</taxon>
        <taxon>Gammaproteobacteria</taxon>
        <taxon>Pasteurellales</taxon>
        <taxon>Pasteurellaceae</taxon>
        <taxon>Actinobacillus</taxon>
    </lineage>
</organism>
<keyword evidence="3" id="KW-1185">Reference proteome</keyword>
<protein>
    <recommendedName>
        <fullName evidence="1">3'(2'),5'-bisphosphate nucleotidase CysQ</fullName>
        <ecNumber evidence="1">3.1.3.7</ecNumber>
    </recommendedName>
    <alternativeName>
        <fullName evidence="1">3'(2'),5-bisphosphonucleoside 3'(2')-phosphohydrolase</fullName>
    </alternativeName>
    <alternativeName>
        <fullName evidence="1">3'-phosphoadenosine 5'-phosphate phosphatase</fullName>
        <shortName evidence="1">PAP phosphatase</shortName>
    </alternativeName>
</protein>
<feature type="binding site" evidence="1">
    <location>
        <position position="94"/>
    </location>
    <ligand>
        <name>Mg(2+)</name>
        <dbReference type="ChEBI" id="CHEBI:18420"/>
        <label>2</label>
    </ligand>
</feature>
<name>A0ABY6TGP3_9PAST</name>
<dbReference type="HAMAP" id="MF_02095">
    <property type="entry name" value="CysQ"/>
    <property type="match status" value="1"/>
</dbReference>
<dbReference type="GO" id="GO:0008441">
    <property type="term" value="F:3'(2'),5'-bisphosphate nucleotidase activity"/>
    <property type="evidence" value="ECO:0007669"/>
    <property type="project" value="UniProtKB-EC"/>
</dbReference>
<sequence>MPQIILSEALLKSVLAIAQQAGEHIRRFYANSVEIHQKSDNTPVTEADLFVSQFVTEQLTLLTPNTPVLSEENCDIPLEERVKWSQYWLIDPLDGTQQFIDRTGQFSVMIALVEHNQPVLGVICAPMLDCTYYAMKGFGAFKQTAKIHSALPKRVLDLTKTIKITVGSAKKIEQVRSFLNPNFDYEFQVFGSSGLKGAQVAEGVADCYVRLGKTGEWDTAAAQVILSETNGIIFDRTFSPLTYNQREVFTNPDFMMCADDSINWQKIFQKP</sequence>
<keyword evidence="1 2" id="KW-0378">Hydrolase</keyword>
<dbReference type="CDD" id="cd01638">
    <property type="entry name" value="CysQ"/>
    <property type="match status" value="1"/>
</dbReference>
<dbReference type="Gene3D" id="3.40.190.80">
    <property type="match status" value="1"/>
</dbReference>
<keyword evidence="1" id="KW-0460">Magnesium</keyword>
<dbReference type="RefSeq" id="WP_135708973.1">
    <property type="nucleotide sequence ID" value="NZ_CABFKI010000001.1"/>
</dbReference>
<dbReference type="Proteomes" id="UP000308167">
    <property type="component" value="Unassembled WGS sequence"/>
</dbReference>
<comment type="function">
    <text evidence="1">Converts adenosine-3',5'-bisphosphate (PAP) to AMP.</text>
</comment>
<feature type="binding site" evidence="1">
    <location>
        <position position="91"/>
    </location>
    <ligand>
        <name>Mg(2+)</name>
        <dbReference type="ChEBI" id="CHEBI:18420"/>
        <label>1</label>
    </ligand>
</feature>
<dbReference type="Pfam" id="PF00459">
    <property type="entry name" value="Inositol_P"/>
    <property type="match status" value="1"/>
</dbReference>
<dbReference type="PANTHER" id="PTHR43028">
    <property type="entry name" value="3'(2'),5'-BISPHOSPHATE NUCLEOTIDASE 1"/>
    <property type="match status" value="1"/>
</dbReference>
<comment type="catalytic activity">
    <reaction evidence="1">
        <text>adenosine 3',5'-bisphosphate + H2O = AMP + phosphate</text>
        <dbReference type="Rhea" id="RHEA:10040"/>
        <dbReference type="ChEBI" id="CHEBI:15377"/>
        <dbReference type="ChEBI" id="CHEBI:43474"/>
        <dbReference type="ChEBI" id="CHEBI:58343"/>
        <dbReference type="ChEBI" id="CHEBI:456215"/>
        <dbReference type="EC" id="3.1.3.7"/>
    </reaction>
</comment>
<dbReference type="PANTHER" id="PTHR43028:SF7">
    <property type="entry name" value="3'(2'),5'-BISPHOSPHATE NUCLEOTIDASE CYSQ"/>
    <property type="match status" value="1"/>
</dbReference>
<proteinExistence type="inferred from homology"/>
<comment type="caution">
    <text evidence="2">The sequence shown here is derived from an EMBL/GenBank/DDBJ whole genome shotgun (WGS) entry which is preliminary data.</text>
</comment>
<dbReference type="GeneID" id="86154500"/>
<feature type="binding site" evidence="1">
    <location>
        <position position="71"/>
    </location>
    <ligand>
        <name>Mg(2+)</name>
        <dbReference type="ChEBI" id="CHEBI:18420"/>
        <label>1</label>
    </ligand>
</feature>
<keyword evidence="1" id="KW-0997">Cell inner membrane</keyword>
<feature type="binding site" evidence="1">
    <location>
        <position position="93"/>
    </location>
    <ligand>
        <name>Mg(2+)</name>
        <dbReference type="ChEBI" id="CHEBI:18420"/>
        <label>1</label>
    </ligand>
</feature>
<feature type="binding site" evidence="1">
    <location>
        <position position="218"/>
    </location>
    <ligand>
        <name>substrate</name>
    </ligand>
</feature>
<accession>A0ABY6TGP3</accession>
<gene>
    <name evidence="1 2" type="primary">cysQ</name>
    <name evidence="2" type="ORF">SAMEA1410922_00091</name>
</gene>
<dbReference type="Gene3D" id="3.30.540.10">
    <property type="entry name" value="Fructose-1,6-Bisphosphatase, subunit A, domain 1"/>
    <property type="match status" value="1"/>
</dbReference>
<feature type="binding site" evidence="1">
    <location>
        <position position="218"/>
    </location>
    <ligand>
        <name>Mg(2+)</name>
        <dbReference type="ChEBI" id="CHEBI:18420"/>
        <label>2</label>
    </ligand>
</feature>
<comment type="subcellular location">
    <subcellularLocation>
        <location evidence="1">Cell inner membrane</location>
        <topology evidence="1">Peripheral membrane protein</topology>
        <orientation evidence="1">Cytoplasmic side</orientation>
    </subcellularLocation>
</comment>
<dbReference type="EC" id="3.1.3.7" evidence="1"/>
<evidence type="ECO:0000313" key="2">
    <source>
        <dbReference type="EMBL" id="VTU05761.1"/>
    </source>
</evidence>
<dbReference type="InterPro" id="IPR000760">
    <property type="entry name" value="Inositol_monophosphatase-like"/>
</dbReference>
<evidence type="ECO:0000313" key="3">
    <source>
        <dbReference type="Proteomes" id="UP000308167"/>
    </source>
</evidence>
<dbReference type="EMBL" id="CABFKI010000001">
    <property type="protein sequence ID" value="VTU05761.1"/>
    <property type="molecule type" value="Genomic_DNA"/>
</dbReference>
<dbReference type="InterPro" id="IPR050725">
    <property type="entry name" value="CysQ/Inositol_MonoPase"/>
</dbReference>
<keyword evidence="1" id="KW-0479">Metal-binding</keyword>
<keyword evidence="1" id="KW-1003">Cell membrane</keyword>
<feature type="binding site" evidence="1">
    <location>
        <position position="91"/>
    </location>
    <ligand>
        <name>Mg(2+)</name>
        <dbReference type="ChEBI" id="CHEBI:18420"/>
        <label>2</label>
    </ligand>
</feature>
<feature type="binding site" evidence="1">
    <location>
        <position position="71"/>
    </location>
    <ligand>
        <name>substrate</name>
    </ligand>
</feature>
<feature type="binding site" evidence="1">
    <location>
        <begin position="93"/>
        <end position="96"/>
    </location>
    <ligand>
        <name>substrate</name>
    </ligand>
</feature>
<keyword evidence="1" id="KW-0472">Membrane</keyword>
<dbReference type="PRINTS" id="PR00377">
    <property type="entry name" value="IMPHPHTASES"/>
</dbReference>
<comment type="similarity">
    <text evidence="1">Belongs to the inositol monophosphatase superfamily. CysQ family.</text>
</comment>